<feature type="compositionally biased region" description="Acidic residues" evidence="1">
    <location>
        <begin position="46"/>
        <end position="81"/>
    </location>
</feature>
<protein>
    <submittedName>
        <fullName evidence="2">Uncharacterized protein</fullName>
    </submittedName>
</protein>
<feature type="region of interest" description="Disordered" evidence="1">
    <location>
        <begin position="1"/>
        <end position="128"/>
    </location>
</feature>
<dbReference type="EMBL" id="HBHP01020338">
    <property type="protein sequence ID" value="CAD9768651.1"/>
    <property type="molecule type" value="Transcribed_RNA"/>
</dbReference>
<dbReference type="AlphaFoldDB" id="A0A7S2TSR7"/>
<reference evidence="2" key="1">
    <citation type="submission" date="2021-01" db="EMBL/GenBank/DDBJ databases">
        <authorList>
            <person name="Corre E."/>
            <person name="Pelletier E."/>
            <person name="Niang G."/>
            <person name="Scheremetjew M."/>
            <person name="Finn R."/>
            <person name="Kale V."/>
            <person name="Holt S."/>
            <person name="Cochrane G."/>
            <person name="Meng A."/>
            <person name="Brown T."/>
            <person name="Cohen L."/>
        </authorList>
    </citation>
    <scope>NUCLEOTIDE SEQUENCE</scope>
    <source>
        <strain evidence="2">CCMP622</strain>
    </source>
</reference>
<sequence length="162" mass="18782">MASKHRDTANPNSTASSPEGSPSNMMRPHTSASFASKALDRTEQDQGAEEDDREDDALDEDDDEDDAEEEEEEEDEEEGDDADRRMPARPTPIHKDHRKHRFLAVDAEDGENAEHTEDMPQRRGADYYRRYNAPPALVPEERQWRRHWQRPGETQGYRRDYA</sequence>
<feature type="compositionally biased region" description="Polar residues" evidence="1">
    <location>
        <begin position="9"/>
        <end position="34"/>
    </location>
</feature>
<proteinExistence type="predicted"/>
<evidence type="ECO:0000313" key="2">
    <source>
        <dbReference type="EMBL" id="CAD9768651.1"/>
    </source>
</evidence>
<feature type="compositionally biased region" description="Basic and acidic residues" evidence="1">
    <location>
        <begin position="112"/>
        <end position="128"/>
    </location>
</feature>
<evidence type="ECO:0000256" key="1">
    <source>
        <dbReference type="SAM" id="MobiDB-lite"/>
    </source>
</evidence>
<gene>
    <name evidence="2" type="ORF">LSP00402_LOCUS12631</name>
</gene>
<name>A0A7S2TSR7_9EUKA</name>
<organism evidence="2">
    <name type="scientific">Lotharella oceanica</name>
    <dbReference type="NCBI Taxonomy" id="641309"/>
    <lineage>
        <taxon>Eukaryota</taxon>
        <taxon>Sar</taxon>
        <taxon>Rhizaria</taxon>
        <taxon>Cercozoa</taxon>
        <taxon>Chlorarachniophyceae</taxon>
        <taxon>Lotharella</taxon>
    </lineage>
</organism>
<accession>A0A7S2TSR7</accession>